<dbReference type="Proteomes" id="UP000053105">
    <property type="component" value="Unassembled WGS sequence"/>
</dbReference>
<proteinExistence type="predicted"/>
<feature type="non-terminal residue" evidence="2">
    <location>
        <position position="1"/>
    </location>
</feature>
<dbReference type="STRING" id="166423.A0A0M9A3K8"/>
<name>A0A0M9A3K8_9HYME</name>
<evidence type="ECO:0000259" key="1">
    <source>
        <dbReference type="Pfam" id="PF13843"/>
    </source>
</evidence>
<keyword evidence="3" id="KW-1185">Reference proteome</keyword>
<dbReference type="EMBL" id="KQ435771">
    <property type="protein sequence ID" value="KOX75159.1"/>
    <property type="molecule type" value="Genomic_DNA"/>
</dbReference>
<protein>
    <recommendedName>
        <fullName evidence="1">PiggyBac transposable element-derived protein domain-containing protein</fullName>
    </recommendedName>
</protein>
<dbReference type="PANTHER" id="PTHR46599">
    <property type="entry name" value="PIGGYBAC TRANSPOSABLE ELEMENT-DERIVED PROTEIN 4"/>
    <property type="match status" value="1"/>
</dbReference>
<dbReference type="Pfam" id="PF13843">
    <property type="entry name" value="DDE_Tnp_1_7"/>
    <property type="match status" value="1"/>
</dbReference>
<reference evidence="2 3" key="1">
    <citation type="submission" date="2015-07" db="EMBL/GenBank/DDBJ databases">
        <title>The genome of Melipona quadrifasciata.</title>
        <authorList>
            <person name="Pan H."/>
            <person name="Kapheim K."/>
        </authorList>
    </citation>
    <scope>NUCLEOTIDE SEQUENCE [LARGE SCALE GENOMIC DNA]</scope>
    <source>
        <strain evidence="2">0111107301</strain>
        <tissue evidence="2">Whole body</tissue>
    </source>
</reference>
<dbReference type="AlphaFoldDB" id="A0A0M9A3K8"/>
<sequence length="137" mass="15638">KFGIKFWLASDVRSKYLVNGFPYLGKDKTRGSNIPLSEFVVTKLAEPYLGCGRNITTDNSFTSISLAKQLLAKKTTLVGTIRANRKELPKIAKAKKDKMTQFSTKLYRSENCTLTIYKSKPNKKSFTTKYKTYKYNN</sequence>
<gene>
    <name evidence="2" type="ORF">WN51_14306</name>
</gene>
<dbReference type="OrthoDB" id="8123139at2759"/>
<organism evidence="2 3">
    <name type="scientific">Melipona quadrifasciata</name>
    <dbReference type="NCBI Taxonomy" id="166423"/>
    <lineage>
        <taxon>Eukaryota</taxon>
        <taxon>Metazoa</taxon>
        <taxon>Ecdysozoa</taxon>
        <taxon>Arthropoda</taxon>
        <taxon>Hexapoda</taxon>
        <taxon>Insecta</taxon>
        <taxon>Pterygota</taxon>
        <taxon>Neoptera</taxon>
        <taxon>Endopterygota</taxon>
        <taxon>Hymenoptera</taxon>
        <taxon>Apocrita</taxon>
        <taxon>Aculeata</taxon>
        <taxon>Apoidea</taxon>
        <taxon>Anthophila</taxon>
        <taxon>Apidae</taxon>
        <taxon>Melipona</taxon>
    </lineage>
</organism>
<dbReference type="PANTHER" id="PTHR46599:SF6">
    <property type="entry name" value="DUAL SPECIFICITY PHOSPHATASE 26"/>
    <property type="match status" value="1"/>
</dbReference>
<dbReference type="InterPro" id="IPR029526">
    <property type="entry name" value="PGBD"/>
</dbReference>
<evidence type="ECO:0000313" key="2">
    <source>
        <dbReference type="EMBL" id="KOX75159.1"/>
    </source>
</evidence>
<accession>A0A0M9A3K8</accession>
<feature type="domain" description="PiggyBac transposable element-derived protein" evidence="1">
    <location>
        <begin position="1"/>
        <end position="125"/>
    </location>
</feature>
<evidence type="ECO:0000313" key="3">
    <source>
        <dbReference type="Proteomes" id="UP000053105"/>
    </source>
</evidence>